<accession>A0A6H1ZWU0</accession>
<dbReference type="AlphaFoldDB" id="A0A6H1ZWU0"/>
<proteinExistence type="predicted"/>
<dbReference type="EMBL" id="MT143623">
    <property type="protein sequence ID" value="QJA99024.1"/>
    <property type="molecule type" value="Genomic_DNA"/>
</dbReference>
<organism evidence="1">
    <name type="scientific">viral metagenome</name>
    <dbReference type="NCBI Taxonomy" id="1070528"/>
    <lineage>
        <taxon>unclassified sequences</taxon>
        <taxon>metagenomes</taxon>
        <taxon>organismal metagenomes</taxon>
    </lineage>
</organism>
<sequence>MLIQSSYPPFSPPAPQNPPVNLQGAVRHYLKARGIWQTIEGRFALNDEVSGQVRRDTLRFGIDEKFRLGI</sequence>
<gene>
    <name evidence="2" type="ORF">MM171A01390_0009</name>
    <name evidence="1" type="ORF">TM448A02410_0001</name>
</gene>
<name>A0A6H1ZWU0_9ZZZZ</name>
<evidence type="ECO:0000313" key="2">
    <source>
        <dbReference type="EMBL" id="QJA99024.1"/>
    </source>
</evidence>
<protein>
    <submittedName>
        <fullName evidence="1">Uncharacterized protein</fullName>
    </submittedName>
</protein>
<evidence type="ECO:0000313" key="1">
    <source>
        <dbReference type="EMBL" id="QJA51978.1"/>
    </source>
</evidence>
<reference evidence="1" key="1">
    <citation type="submission" date="2020-03" db="EMBL/GenBank/DDBJ databases">
        <title>The deep terrestrial virosphere.</title>
        <authorList>
            <person name="Holmfeldt K."/>
            <person name="Nilsson E."/>
            <person name="Simone D."/>
            <person name="Lopez-Fernandez M."/>
            <person name="Wu X."/>
            <person name="de Brujin I."/>
            <person name="Lundin D."/>
            <person name="Andersson A."/>
            <person name="Bertilsson S."/>
            <person name="Dopson M."/>
        </authorList>
    </citation>
    <scope>NUCLEOTIDE SEQUENCE</scope>
    <source>
        <strain evidence="2">MM171A01390</strain>
        <strain evidence="1">TM448A02410</strain>
    </source>
</reference>
<dbReference type="EMBL" id="MT144303">
    <property type="protein sequence ID" value="QJA51978.1"/>
    <property type="molecule type" value="Genomic_DNA"/>
</dbReference>